<dbReference type="PROSITE" id="PS50110">
    <property type="entry name" value="RESPONSE_REGULATORY"/>
    <property type="match status" value="1"/>
</dbReference>
<evidence type="ECO:0000259" key="4">
    <source>
        <dbReference type="PROSITE" id="PS50930"/>
    </source>
</evidence>
<dbReference type="PANTHER" id="PTHR44591">
    <property type="entry name" value="STRESS RESPONSE REGULATOR PROTEIN 1"/>
    <property type="match status" value="1"/>
</dbReference>
<dbReference type="SUPFAM" id="SSF52172">
    <property type="entry name" value="CheY-like"/>
    <property type="match status" value="1"/>
</dbReference>
<dbReference type="Pfam" id="PF00072">
    <property type="entry name" value="Response_reg"/>
    <property type="match status" value="1"/>
</dbReference>
<feature type="domain" description="Response regulatory" evidence="3">
    <location>
        <begin position="7"/>
        <end position="117"/>
    </location>
</feature>
<comment type="caution">
    <text evidence="5">The sequence shown here is derived from an EMBL/GenBank/DDBJ whole genome shotgun (WGS) entry which is preliminary data.</text>
</comment>
<name>A0A4V2VU25_9SPHI</name>
<feature type="domain" description="HTH LytTR-type" evidence="4">
    <location>
        <begin position="142"/>
        <end position="238"/>
    </location>
</feature>
<dbReference type="Gene3D" id="3.40.50.2300">
    <property type="match status" value="1"/>
</dbReference>
<dbReference type="InterPro" id="IPR050595">
    <property type="entry name" value="Bact_response_regulator"/>
</dbReference>
<dbReference type="InterPro" id="IPR011006">
    <property type="entry name" value="CheY-like_superfamily"/>
</dbReference>
<dbReference type="GO" id="GO:0000160">
    <property type="term" value="P:phosphorelay signal transduction system"/>
    <property type="evidence" value="ECO:0007669"/>
    <property type="project" value="InterPro"/>
</dbReference>
<dbReference type="Pfam" id="PF04397">
    <property type="entry name" value="LytTR"/>
    <property type="match status" value="1"/>
</dbReference>
<protein>
    <submittedName>
        <fullName evidence="5">LytTR family two component transcriptional regulator</fullName>
    </submittedName>
</protein>
<gene>
    <name evidence="5" type="ORF">EDC17_103318</name>
</gene>
<organism evidence="5 6">
    <name type="scientific">Sphingobacterium alimentarium</name>
    <dbReference type="NCBI Taxonomy" id="797292"/>
    <lineage>
        <taxon>Bacteria</taxon>
        <taxon>Pseudomonadati</taxon>
        <taxon>Bacteroidota</taxon>
        <taxon>Sphingobacteriia</taxon>
        <taxon>Sphingobacteriales</taxon>
        <taxon>Sphingobacteriaceae</taxon>
        <taxon>Sphingobacterium</taxon>
    </lineage>
</organism>
<evidence type="ECO:0000256" key="1">
    <source>
        <dbReference type="ARBA" id="ARBA00022553"/>
    </source>
</evidence>
<dbReference type="Gene3D" id="2.40.50.1020">
    <property type="entry name" value="LytTr DNA-binding domain"/>
    <property type="match status" value="1"/>
</dbReference>
<dbReference type="SMART" id="SM00448">
    <property type="entry name" value="REC"/>
    <property type="match status" value="1"/>
</dbReference>
<dbReference type="InterPro" id="IPR007492">
    <property type="entry name" value="LytTR_DNA-bd_dom"/>
</dbReference>
<dbReference type="GO" id="GO:0003677">
    <property type="term" value="F:DNA binding"/>
    <property type="evidence" value="ECO:0007669"/>
    <property type="project" value="InterPro"/>
</dbReference>
<evidence type="ECO:0000313" key="6">
    <source>
        <dbReference type="Proteomes" id="UP000295197"/>
    </source>
</evidence>
<dbReference type="Proteomes" id="UP000295197">
    <property type="component" value="Unassembled WGS sequence"/>
</dbReference>
<keyword evidence="1 2" id="KW-0597">Phosphoprotein</keyword>
<dbReference type="AlphaFoldDB" id="A0A4V2VU25"/>
<evidence type="ECO:0000256" key="2">
    <source>
        <dbReference type="PROSITE-ProRule" id="PRU00169"/>
    </source>
</evidence>
<feature type="modified residue" description="4-aspartylphosphate" evidence="2">
    <location>
        <position position="58"/>
    </location>
</feature>
<dbReference type="EMBL" id="SMBZ01000033">
    <property type="protein sequence ID" value="TCV10445.1"/>
    <property type="molecule type" value="Genomic_DNA"/>
</dbReference>
<dbReference type="PANTHER" id="PTHR44591:SF3">
    <property type="entry name" value="RESPONSE REGULATORY DOMAIN-CONTAINING PROTEIN"/>
    <property type="match status" value="1"/>
</dbReference>
<sequence length="239" mass="28311">MTSNYYTIAFVDDRLEEIEFFEFFLKDFPEFKVIWKESDALVALKRIEAEPVDVLIIDMKMPKLNGIQFFNALKEKPVVIVCTSYNEYIFQISPYDSGYIEKPGNRENFIAALKKAKDQCDKKNQEQRKYYSWIAVKTTKNNGNLKKIELKDVVFCEVNDKNIFFHMNDNTINHGLISMELLLEKLPQSNFIRVHKGFLINIYYVEEFSRKYIKLKGKRDHIPIGRAYVNNIKSLLQRY</sequence>
<dbReference type="OrthoDB" id="701296at2"/>
<reference evidence="5 6" key="1">
    <citation type="submission" date="2019-03" db="EMBL/GenBank/DDBJ databases">
        <title>Genomic Encyclopedia of Type Strains, Phase IV (KMG-IV): sequencing the most valuable type-strain genomes for metagenomic binning, comparative biology and taxonomic classification.</title>
        <authorList>
            <person name="Goeker M."/>
        </authorList>
    </citation>
    <scope>NUCLEOTIDE SEQUENCE [LARGE SCALE GENOMIC DNA]</scope>
    <source>
        <strain evidence="5 6">DSM 22362</strain>
    </source>
</reference>
<dbReference type="RefSeq" id="WP_132778255.1">
    <property type="nucleotide sequence ID" value="NZ_SMBZ01000033.1"/>
</dbReference>
<dbReference type="PROSITE" id="PS50930">
    <property type="entry name" value="HTH_LYTTR"/>
    <property type="match status" value="1"/>
</dbReference>
<dbReference type="SMART" id="SM00850">
    <property type="entry name" value="LytTR"/>
    <property type="match status" value="1"/>
</dbReference>
<dbReference type="InterPro" id="IPR001789">
    <property type="entry name" value="Sig_transdc_resp-reg_receiver"/>
</dbReference>
<evidence type="ECO:0000313" key="5">
    <source>
        <dbReference type="EMBL" id="TCV10445.1"/>
    </source>
</evidence>
<keyword evidence="6" id="KW-1185">Reference proteome</keyword>
<evidence type="ECO:0000259" key="3">
    <source>
        <dbReference type="PROSITE" id="PS50110"/>
    </source>
</evidence>
<proteinExistence type="predicted"/>
<accession>A0A4V2VU25</accession>